<name>A0A814EVP4_9BILA</name>
<dbReference type="EMBL" id="CAJNOK010021936">
    <property type="protein sequence ID" value="CAF1340069.1"/>
    <property type="molecule type" value="Genomic_DNA"/>
</dbReference>
<dbReference type="InterPro" id="IPR056564">
    <property type="entry name" value="Ig-like_KY"/>
</dbReference>
<organism evidence="2 6">
    <name type="scientific">Didymodactylos carnosus</name>
    <dbReference type="NCBI Taxonomy" id="1234261"/>
    <lineage>
        <taxon>Eukaryota</taxon>
        <taxon>Metazoa</taxon>
        <taxon>Spiralia</taxon>
        <taxon>Gnathifera</taxon>
        <taxon>Rotifera</taxon>
        <taxon>Eurotatoria</taxon>
        <taxon>Bdelloidea</taxon>
        <taxon>Philodinida</taxon>
        <taxon>Philodinidae</taxon>
        <taxon>Didymodactylos</taxon>
    </lineage>
</organism>
<evidence type="ECO:0000313" key="5">
    <source>
        <dbReference type="EMBL" id="CAF4151314.1"/>
    </source>
</evidence>
<keyword evidence="6" id="KW-1185">Reference proteome</keyword>
<dbReference type="OrthoDB" id="6129702at2759"/>
<comment type="caution">
    <text evidence="2">The sequence shown here is derived from an EMBL/GenBank/DDBJ whole genome shotgun (WGS) entry which is preliminary data.</text>
</comment>
<dbReference type="InterPro" id="IPR002931">
    <property type="entry name" value="Transglutaminase-like"/>
</dbReference>
<evidence type="ECO:0000313" key="4">
    <source>
        <dbReference type="EMBL" id="CAF3747343.1"/>
    </source>
</evidence>
<dbReference type="Pfam" id="PF23265">
    <property type="entry name" value="Ig-like_KY"/>
    <property type="match status" value="1"/>
</dbReference>
<dbReference type="EMBL" id="CAJOBA010043560">
    <property type="protein sequence ID" value="CAF4151314.1"/>
    <property type="molecule type" value="Genomic_DNA"/>
</dbReference>
<dbReference type="SUPFAM" id="SSF54001">
    <property type="entry name" value="Cysteine proteinases"/>
    <property type="match status" value="1"/>
</dbReference>
<dbReference type="Proteomes" id="UP000677228">
    <property type="component" value="Unassembled WGS sequence"/>
</dbReference>
<dbReference type="Gene3D" id="3.10.620.30">
    <property type="match status" value="1"/>
</dbReference>
<dbReference type="SMART" id="SM00460">
    <property type="entry name" value="TGc"/>
    <property type="match status" value="1"/>
</dbReference>
<dbReference type="EMBL" id="CAJNOQ010002712">
    <property type="protein sequence ID" value="CAF0974452.1"/>
    <property type="molecule type" value="Genomic_DNA"/>
</dbReference>
<evidence type="ECO:0000313" key="6">
    <source>
        <dbReference type="Proteomes" id="UP000663829"/>
    </source>
</evidence>
<dbReference type="InterPro" id="IPR038765">
    <property type="entry name" value="Papain-like_cys_pep_sf"/>
</dbReference>
<evidence type="ECO:0000313" key="3">
    <source>
        <dbReference type="EMBL" id="CAF1340069.1"/>
    </source>
</evidence>
<protein>
    <recommendedName>
        <fullName evidence="1">Transglutaminase-like domain-containing protein</fullName>
    </recommendedName>
</protein>
<dbReference type="Proteomes" id="UP000663829">
    <property type="component" value="Unassembled WGS sequence"/>
</dbReference>
<gene>
    <name evidence="2" type="ORF">GPM918_LOCUS12412</name>
    <name evidence="3" type="ORF">OVA965_LOCUS30302</name>
    <name evidence="4" type="ORF">SRO942_LOCUS12413</name>
    <name evidence="5" type="ORF">TMI583_LOCUS31099</name>
</gene>
<dbReference type="AlphaFoldDB" id="A0A814EVP4"/>
<evidence type="ECO:0000259" key="1">
    <source>
        <dbReference type="SMART" id="SM00460"/>
    </source>
</evidence>
<dbReference type="GO" id="GO:0005737">
    <property type="term" value="C:cytoplasm"/>
    <property type="evidence" value="ECO:0007669"/>
    <property type="project" value="TreeGrafter"/>
</dbReference>
<dbReference type="Proteomes" id="UP000681722">
    <property type="component" value="Unassembled WGS sequence"/>
</dbReference>
<evidence type="ECO:0000313" key="2">
    <source>
        <dbReference type="EMBL" id="CAF0974452.1"/>
    </source>
</evidence>
<feature type="domain" description="Transglutaminase-like" evidence="1">
    <location>
        <begin position="121"/>
        <end position="189"/>
    </location>
</feature>
<sequence length="565" mass="64817">MGCKQVKIYPTANDSQTTTSTSKSTRKTSDIDLSSLDPNAFNSKLCQQRQNAIDNMTYRRTIDSWTASSIQQLVNYIKEFSSNKNTVDKAWIIFYWISQNISYDDASYFSGRIPTQATENVFQSKKAVCEGYACLFKKLCDEIGLKCEKISGYAKGYSYNPRKSAFDDVNHAWNVLQIDDHWYFIEATWGSGHIEKGKRFKKELDTHNFFCRPEHMIYKHLPTDNKWQLLARPITMNEYLRLPNTHSAFFELGLEIVTPKYSQTVHLQSGKSYAELLVKTPDDVELLGSLKDSLEGEDIEGAAQVYFDRQKSLWICQFAPQRNGMHNITIFAKKKTSPGSFHGAIEFILDVKDLKTFNSYPHTWSHFYEYGLQIVAPNNSRSAVWPVGASYCEILIHSPENVLLSGDIKYDDQTIEQGNLVQYDIEKRIWQCLFAPTHTGLHKITIFAKNVKDGDVSHCAVRFDLNVNELKQPMSFPLTYGGFQERKCKIYEPLNGILKRNTDVTFYCRIPDAKEVNLTVDSNWLVAEGYEKNVLKRTIKVGTQDVSVWTKYGNSYTGVLKYKVT</sequence>
<dbReference type="Proteomes" id="UP000682733">
    <property type="component" value="Unassembled WGS sequence"/>
</dbReference>
<reference evidence="2" key="1">
    <citation type="submission" date="2021-02" db="EMBL/GenBank/DDBJ databases">
        <authorList>
            <person name="Nowell W R."/>
        </authorList>
    </citation>
    <scope>NUCLEOTIDE SEQUENCE</scope>
</reference>
<dbReference type="PANTHER" id="PTHR46333:SF2">
    <property type="entry name" value="CYTOKINESIS PROTEIN 3"/>
    <property type="match status" value="1"/>
</dbReference>
<dbReference type="Pfam" id="PF01841">
    <property type="entry name" value="Transglut_core"/>
    <property type="match status" value="1"/>
</dbReference>
<dbReference type="PANTHER" id="PTHR46333">
    <property type="entry name" value="CYTOKINESIS PROTEIN 3"/>
    <property type="match status" value="1"/>
</dbReference>
<accession>A0A814EVP4</accession>
<dbReference type="InterPro" id="IPR052557">
    <property type="entry name" value="CAP/Cytokinesis_protein"/>
</dbReference>
<dbReference type="EMBL" id="CAJOBC010002712">
    <property type="protein sequence ID" value="CAF3747343.1"/>
    <property type="molecule type" value="Genomic_DNA"/>
</dbReference>
<proteinExistence type="predicted"/>